<reference evidence="1 2" key="1">
    <citation type="journal article" date="2022" name="New Phytol.">
        <title>Ecological generalism drives hyperdiversity of secondary metabolite gene clusters in xylarialean endophytes.</title>
        <authorList>
            <person name="Franco M.E.E."/>
            <person name="Wisecaver J.H."/>
            <person name="Arnold A.E."/>
            <person name="Ju Y.M."/>
            <person name="Slot J.C."/>
            <person name="Ahrendt S."/>
            <person name="Moore L.P."/>
            <person name="Eastman K.E."/>
            <person name="Scott K."/>
            <person name="Konkel Z."/>
            <person name="Mondo S.J."/>
            <person name="Kuo A."/>
            <person name="Hayes R.D."/>
            <person name="Haridas S."/>
            <person name="Andreopoulos B."/>
            <person name="Riley R."/>
            <person name="LaButti K."/>
            <person name="Pangilinan J."/>
            <person name="Lipzen A."/>
            <person name="Amirebrahimi M."/>
            <person name="Yan J."/>
            <person name="Adam C."/>
            <person name="Keymanesh K."/>
            <person name="Ng V."/>
            <person name="Louie K."/>
            <person name="Northen T."/>
            <person name="Drula E."/>
            <person name="Henrissat B."/>
            <person name="Hsieh H.M."/>
            <person name="Youens-Clark K."/>
            <person name="Lutzoni F."/>
            <person name="Miadlikowska J."/>
            <person name="Eastwood D.C."/>
            <person name="Hamelin R.C."/>
            <person name="Grigoriev I.V."/>
            <person name="U'Ren J.M."/>
        </authorList>
    </citation>
    <scope>NUCLEOTIDE SEQUENCE [LARGE SCALE GENOMIC DNA]</scope>
    <source>
        <strain evidence="1 2">ER1909</strain>
    </source>
</reference>
<sequence>MAVFTTPEPVDAVAIQAQDIDTQAVSINAALNKITTTIAGVWDLYTSKKEAPDASKAVFIPHRNPGSESVVEGDDRKPVGPVHFQPGGQYRSILKLFIKYENLGDSKFAHGTGWLIRPDVMITAGHNVFAWKANGGRAREITAYAGYNGYSSINSPSVEMRKAKRVVTTSQWLSNRGSMAHDFAMVMFDEPFTNITPFQYIETPPKDKLELGVVGYPADKVDPSTGERGGRMYELFESTEYNIMEQKDTMLQHFIDSEGGNSGGPVLRASDLCAIATHVYGGDSNTASVLGRYGNPVQDYIAAFDLPLANPNQINLVPVTHSHICQHDAATGHQVKEIARLGDNVVTPSTTTTASDSKNSAAPVKTGKPEFWIFEGADEIFKLVKEIGETLGPVIAAPVGSVVVPTIVRGIKLAQPEEQKNAHEEGWFDSVNNAFTDVLGIDFKPVISAEPVLRLPFKEVMGAIGVVGDAAERVVADVAGEITRGLIQRVNIPDAIRLIKPESAMDVDGPAADENAVAFVQQLARATSSQEEGWFDDVGDFFKGAADTVGDVVSDSAKLVGRTAVEGVKLATGAAQGAIDVVEKVPVVGDVFGTVVRQHPAYDALQLLSKAARDIKIESAFDDEPKPESVFDDLAREVSKVAQALILHTVLADQYLTAQMARPVAELKEEGFFDDVGDFFKQNLKSAVVIAKPTAMRLAADVIASTSFGPAGLILGSSLLTAGTAATALSK</sequence>
<gene>
    <name evidence="1" type="ORF">F4821DRAFT_276980</name>
</gene>
<name>A0ACC0D7U1_9PEZI</name>
<comment type="caution">
    <text evidence="1">The sequence shown here is derived from an EMBL/GenBank/DDBJ whole genome shotgun (WGS) entry which is preliminary data.</text>
</comment>
<proteinExistence type="predicted"/>
<organism evidence="1 2">
    <name type="scientific">Hypoxylon rubiginosum</name>
    <dbReference type="NCBI Taxonomy" id="110542"/>
    <lineage>
        <taxon>Eukaryota</taxon>
        <taxon>Fungi</taxon>
        <taxon>Dikarya</taxon>
        <taxon>Ascomycota</taxon>
        <taxon>Pezizomycotina</taxon>
        <taxon>Sordariomycetes</taxon>
        <taxon>Xylariomycetidae</taxon>
        <taxon>Xylariales</taxon>
        <taxon>Hypoxylaceae</taxon>
        <taxon>Hypoxylon</taxon>
    </lineage>
</organism>
<keyword evidence="2" id="KW-1185">Reference proteome</keyword>
<accession>A0ACC0D7U1</accession>
<dbReference type="EMBL" id="MU394299">
    <property type="protein sequence ID" value="KAI6088794.1"/>
    <property type="molecule type" value="Genomic_DNA"/>
</dbReference>
<evidence type="ECO:0000313" key="1">
    <source>
        <dbReference type="EMBL" id="KAI6088794.1"/>
    </source>
</evidence>
<protein>
    <submittedName>
        <fullName evidence="1">Uncharacterized protein</fullName>
    </submittedName>
</protein>
<dbReference type="Proteomes" id="UP001497680">
    <property type="component" value="Unassembled WGS sequence"/>
</dbReference>
<evidence type="ECO:0000313" key="2">
    <source>
        <dbReference type="Proteomes" id="UP001497680"/>
    </source>
</evidence>